<name>A0A915CDQ6_PARUN</name>
<sequence>DVAKKCFMRNISKTSCDLAENEFSTVSWDAKPKDCPQCAMAKSDGKAEGNFIRPEDVICLRVRVAEELVDEVERCMKKKHIDILPAFRSLIDTASEFANLTTQISNAILDYMTIYTRLATCALSNETVAKKTSDCVDGSLHNPTSLNCENVRNSFCSCLTEIQTSTRQRFSRIGSAVEEAFAKNMTKNIT</sequence>
<dbReference type="WBParaSite" id="PgR129_g009_t02">
    <property type="protein sequence ID" value="PgR129_g009_t02"/>
    <property type="gene ID" value="PgR129_g009"/>
</dbReference>
<evidence type="ECO:0000313" key="1">
    <source>
        <dbReference type="Proteomes" id="UP000887569"/>
    </source>
</evidence>
<dbReference type="AlphaFoldDB" id="A0A915CDQ6"/>
<organism evidence="1 2">
    <name type="scientific">Parascaris univalens</name>
    <name type="common">Nematode worm</name>
    <dbReference type="NCBI Taxonomy" id="6257"/>
    <lineage>
        <taxon>Eukaryota</taxon>
        <taxon>Metazoa</taxon>
        <taxon>Ecdysozoa</taxon>
        <taxon>Nematoda</taxon>
        <taxon>Chromadorea</taxon>
        <taxon>Rhabditida</taxon>
        <taxon>Spirurina</taxon>
        <taxon>Ascaridomorpha</taxon>
        <taxon>Ascaridoidea</taxon>
        <taxon>Ascarididae</taxon>
        <taxon>Parascaris</taxon>
    </lineage>
</organism>
<evidence type="ECO:0000313" key="2">
    <source>
        <dbReference type="WBParaSite" id="PgR129_g009_t02"/>
    </source>
</evidence>
<protein>
    <submittedName>
        <fullName evidence="2">Uncharacterized protein</fullName>
    </submittedName>
</protein>
<proteinExistence type="predicted"/>
<accession>A0A915CDQ6</accession>
<reference evidence="2" key="1">
    <citation type="submission" date="2022-11" db="UniProtKB">
        <authorList>
            <consortium name="WormBaseParasite"/>
        </authorList>
    </citation>
    <scope>IDENTIFICATION</scope>
</reference>
<dbReference type="Proteomes" id="UP000887569">
    <property type="component" value="Unplaced"/>
</dbReference>
<keyword evidence="1" id="KW-1185">Reference proteome</keyword>